<evidence type="ECO:0000313" key="4">
    <source>
        <dbReference type="Proteomes" id="UP000288805"/>
    </source>
</evidence>
<sequence length="62" mass="7457">MLENPSGTDPPSSVKQQRYAPPNQRNRSLNRRKSGGMFMFICESVIFIRMIRRWKERRFRVV</sequence>
<evidence type="ECO:0000256" key="2">
    <source>
        <dbReference type="SAM" id="Phobius"/>
    </source>
</evidence>
<feature type="region of interest" description="Disordered" evidence="1">
    <location>
        <begin position="1"/>
        <end position="31"/>
    </location>
</feature>
<evidence type="ECO:0000256" key="1">
    <source>
        <dbReference type="SAM" id="MobiDB-lite"/>
    </source>
</evidence>
<comment type="caution">
    <text evidence="3">The sequence shown here is derived from an EMBL/GenBank/DDBJ whole genome shotgun (WGS) entry which is preliminary data.</text>
</comment>
<dbReference type="AlphaFoldDB" id="A0A438KRP9"/>
<proteinExistence type="predicted"/>
<dbReference type="Proteomes" id="UP000288805">
    <property type="component" value="Unassembled WGS sequence"/>
</dbReference>
<feature type="transmembrane region" description="Helical" evidence="2">
    <location>
        <begin position="34"/>
        <end position="51"/>
    </location>
</feature>
<feature type="compositionally biased region" description="Polar residues" evidence="1">
    <location>
        <begin position="1"/>
        <end position="16"/>
    </location>
</feature>
<gene>
    <name evidence="3" type="ORF">CK203_000081</name>
</gene>
<reference evidence="3 4" key="1">
    <citation type="journal article" date="2018" name="PLoS Genet.">
        <title>Population sequencing reveals clonal diversity and ancestral inbreeding in the grapevine cultivar Chardonnay.</title>
        <authorList>
            <person name="Roach M.J."/>
            <person name="Johnson D.L."/>
            <person name="Bohlmann J."/>
            <person name="van Vuuren H.J."/>
            <person name="Jones S.J."/>
            <person name="Pretorius I.S."/>
            <person name="Schmidt S.A."/>
            <person name="Borneman A.R."/>
        </authorList>
    </citation>
    <scope>NUCLEOTIDE SEQUENCE [LARGE SCALE GENOMIC DNA]</scope>
    <source>
        <strain evidence="4">cv. Chardonnay</strain>
        <tissue evidence="3">Leaf</tissue>
    </source>
</reference>
<organism evidence="3 4">
    <name type="scientific">Vitis vinifera</name>
    <name type="common">Grape</name>
    <dbReference type="NCBI Taxonomy" id="29760"/>
    <lineage>
        <taxon>Eukaryota</taxon>
        <taxon>Viridiplantae</taxon>
        <taxon>Streptophyta</taxon>
        <taxon>Embryophyta</taxon>
        <taxon>Tracheophyta</taxon>
        <taxon>Spermatophyta</taxon>
        <taxon>Magnoliopsida</taxon>
        <taxon>eudicotyledons</taxon>
        <taxon>Gunneridae</taxon>
        <taxon>Pentapetalae</taxon>
        <taxon>rosids</taxon>
        <taxon>Vitales</taxon>
        <taxon>Vitaceae</taxon>
        <taxon>Viteae</taxon>
        <taxon>Vitis</taxon>
    </lineage>
</organism>
<keyword evidence="2" id="KW-1133">Transmembrane helix</keyword>
<name>A0A438KRP9_VITVI</name>
<dbReference type="EMBL" id="QGNW01000001">
    <property type="protein sequence ID" value="RVX23846.1"/>
    <property type="molecule type" value="Genomic_DNA"/>
</dbReference>
<keyword evidence="2" id="KW-0812">Transmembrane</keyword>
<accession>A0A438KRP9</accession>
<protein>
    <submittedName>
        <fullName evidence="3">Uncharacterized protein</fullName>
    </submittedName>
</protein>
<keyword evidence="2" id="KW-0472">Membrane</keyword>
<evidence type="ECO:0000313" key="3">
    <source>
        <dbReference type="EMBL" id="RVX23846.1"/>
    </source>
</evidence>